<feature type="signal peptide" evidence="1">
    <location>
        <begin position="1"/>
        <end position="25"/>
    </location>
</feature>
<evidence type="ECO:0000313" key="3">
    <source>
        <dbReference type="Proteomes" id="UP001162834"/>
    </source>
</evidence>
<reference evidence="2" key="1">
    <citation type="journal article" date="2022" name="Int. J. Syst. Evol. Microbiol.">
        <title>Pseudomonas aegrilactucae sp. nov. and Pseudomonas morbosilactucae sp. nov., pathogens causing bacterial rot of lettuce in Japan.</title>
        <authorList>
            <person name="Sawada H."/>
            <person name="Fujikawa T."/>
            <person name="Satou M."/>
        </authorList>
    </citation>
    <scope>NUCLEOTIDE SEQUENCE</scope>
    <source>
        <strain evidence="2">0166_1</strain>
    </source>
</reference>
<dbReference type="Proteomes" id="UP001162834">
    <property type="component" value="Chromosome"/>
</dbReference>
<proteinExistence type="predicted"/>
<evidence type="ECO:0000313" key="2">
    <source>
        <dbReference type="EMBL" id="UGS36123.1"/>
    </source>
</evidence>
<protein>
    <submittedName>
        <fullName evidence="2">Uncharacterized protein</fullName>
    </submittedName>
</protein>
<dbReference type="EMBL" id="CP087164">
    <property type="protein sequence ID" value="UGS36123.1"/>
    <property type="molecule type" value="Genomic_DNA"/>
</dbReference>
<accession>A0A9E6XXE2</accession>
<dbReference type="KEGG" id="sbae:DSM104329_02523"/>
<keyword evidence="3" id="KW-1185">Reference proteome</keyword>
<keyword evidence="1" id="KW-0732">Signal</keyword>
<evidence type="ECO:0000256" key="1">
    <source>
        <dbReference type="SAM" id="SignalP"/>
    </source>
</evidence>
<feature type="chain" id="PRO_5038586637" evidence="1">
    <location>
        <begin position="26"/>
        <end position="225"/>
    </location>
</feature>
<dbReference type="RefSeq" id="WP_259315801.1">
    <property type="nucleotide sequence ID" value="NZ_CP087164.1"/>
</dbReference>
<gene>
    <name evidence="2" type="ORF">DSM104329_02523</name>
</gene>
<dbReference type="PROSITE" id="PS51257">
    <property type="entry name" value="PROKAR_LIPOPROTEIN"/>
    <property type="match status" value="1"/>
</dbReference>
<name>A0A9E6XXE2_9ACTN</name>
<sequence length="225" mass="24242">MRTFSSLIVVGAALAVIAGCGSQQAAPTQTSAAAAPQPATQTTVSAPDAMTRTAMRRYGIESHGASAQIHLRTVVHDPQLLHALRTGDVASLRAAVRRLQATPHAHISRLRVVRRSRVLADAGVPFVLAPLQKTIRDAHGRPLATVQISMQDEIGFVRYMHRVYGANVILRGRGRSHLRTSMYSAAFVRLPASGTATIAGHPYRVHSFHESALGGEPVTVWILER</sequence>
<organism evidence="2 3">
    <name type="scientific">Capillimicrobium parvum</name>
    <dbReference type="NCBI Taxonomy" id="2884022"/>
    <lineage>
        <taxon>Bacteria</taxon>
        <taxon>Bacillati</taxon>
        <taxon>Actinomycetota</taxon>
        <taxon>Thermoleophilia</taxon>
        <taxon>Solirubrobacterales</taxon>
        <taxon>Capillimicrobiaceae</taxon>
        <taxon>Capillimicrobium</taxon>
    </lineage>
</organism>
<dbReference type="AlphaFoldDB" id="A0A9E6XXE2"/>